<dbReference type="AlphaFoldDB" id="A0A6A6VBV1"/>
<reference evidence="1" key="1">
    <citation type="journal article" date="2020" name="Stud. Mycol.">
        <title>101 Dothideomycetes genomes: a test case for predicting lifestyles and emergence of pathogens.</title>
        <authorList>
            <person name="Haridas S."/>
            <person name="Albert R."/>
            <person name="Binder M."/>
            <person name="Bloem J."/>
            <person name="Labutti K."/>
            <person name="Salamov A."/>
            <person name="Andreopoulos B."/>
            <person name="Baker S."/>
            <person name="Barry K."/>
            <person name="Bills G."/>
            <person name="Bluhm B."/>
            <person name="Cannon C."/>
            <person name="Castanera R."/>
            <person name="Culley D."/>
            <person name="Daum C."/>
            <person name="Ezra D."/>
            <person name="Gonzalez J."/>
            <person name="Henrissat B."/>
            <person name="Kuo A."/>
            <person name="Liang C."/>
            <person name="Lipzen A."/>
            <person name="Lutzoni F."/>
            <person name="Magnuson J."/>
            <person name="Mondo S."/>
            <person name="Nolan M."/>
            <person name="Ohm R."/>
            <person name="Pangilinan J."/>
            <person name="Park H.-J."/>
            <person name="Ramirez L."/>
            <person name="Alfaro M."/>
            <person name="Sun H."/>
            <person name="Tritt A."/>
            <person name="Yoshinaga Y."/>
            <person name="Zwiers L.-H."/>
            <person name="Turgeon B."/>
            <person name="Goodwin S."/>
            <person name="Spatafora J."/>
            <person name="Crous P."/>
            <person name="Grigoriev I."/>
        </authorList>
    </citation>
    <scope>NUCLEOTIDE SEQUENCE</scope>
    <source>
        <strain evidence="1">CBS 119925</strain>
    </source>
</reference>
<name>A0A6A6VBV1_9PLEO</name>
<evidence type="ECO:0000313" key="2">
    <source>
        <dbReference type="Proteomes" id="UP000799440"/>
    </source>
</evidence>
<evidence type="ECO:0000313" key="1">
    <source>
        <dbReference type="EMBL" id="KAF2747040.1"/>
    </source>
</evidence>
<sequence length="59" mass="6670">MCRKSKCSKCHKITWFGCGNHIATVMEQVPHEEWCTCDEGRVEKEGVVYPPKGSNPMVS</sequence>
<keyword evidence="2" id="KW-1185">Reference proteome</keyword>
<dbReference type="OrthoDB" id="88410at2759"/>
<protein>
    <submittedName>
        <fullName evidence="1">Uncharacterized protein</fullName>
    </submittedName>
</protein>
<dbReference type="PANTHER" id="PTHR34724">
    <property type="entry name" value="OS12G0596101 PROTEIN"/>
    <property type="match status" value="1"/>
</dbReference>
<gene>
    <name evidence="1" type="ORF">M011DRAFT_423940</name>
</gene>
<organism evidence="1 2">
    <name type="scientific">Sporormia fimetaria CBS 119925</name>
    <dbReference type="NCBI Taxonomy" id="1340428"/>
    <lineage>
        <taxon>Eukaryota</taxon>
        <taxon>Fungi</taxon>
        <taxon>Dikarya</taxon>
        <taxon>Ascomycota</taxon>
        <taxon>Pezizomycotina</taxon>
        <taxon>Dothideomycetes</taxon>
        <taxon>Pleosporomycetidae</taxon>
        <taxon>Pleosporales</taxon>
        <taxon>Sporormiaceae</taxon>
        <taxon>Sporormia</taxon>
    </lineage>
</organism>
<dbReference type="PANTHER" id="PTHR34724:SF2">
    <property type="entry name" value="OS12G0596101 PROTEIN"/>
    <property type="match status" value="1"/>
</dbReference>
<accession>A0A6A6VBV1</accession>
<dbReference type="EMBL" id="MU006574">
    <property type="protein sequence ID" value="KAF2747040.1"/>
    <property type="molecule type" value="Genomic_DNA"/>
</dbReference>
<proteinExistence type="predicted"/>
<dbReference type="Proteomes" id="UP000799440">
    <property type="component" value="Unassembled WGS sequence"/>
</dbReference>